<feature type="transmembrane region" description="Helical" evidence="6">
    <location>
        <begin position="91"/>
        <end position="110"/>
    </location>
</feature>
<dbReference type="AlphaFoldDB" id="A0A7W9TPX8"/>
<dbReference type="Proteomes" id="UP000541136">
    <property type="component" value="Unassembled WGS sequence"/>
</dbReference>
<dbReference type="Gene3D" id="1.20.1250.20">
    <property type="entry name" value="MFS general substrate transporter like domains"/>
    <property type="match status" value="1"/>
</dbReference>
<evidence type="ECO:0000256" key="5">
    <source>
        <dbReference type="ARBA" id="ARBA00023136"/>
    </source>
</evidence>
<dbReference type="InterPro" id="IPR011701">
    <property type="entry name" value="MFS"/>
</dbReference>
<evidence type="ECO:0000256" key="6">
    <source>
        <dbReference type="SAM" id="Phobius"/>
    </source>
</evidence>
<dbReference type="SUPFAM" id="SSF103473">
    <property type="entry name" value="MFS general substrate transporter"/>
    <property type="match status" value="1"/>
</dbReference>
<dbReference type="CDD" id="cd17328">
    <property type="entry name" value="MFS_spinster_like"/>
    <property type="match status" value="1"/>
</dbReference>
<sequence>MSQSATFGAVAPEASPRLGYAYYVTFVLLFAYTLSFVDRQILGLLVQPIKQDLHLADWAFSIVHGFAFAIFYALMGIFLGRVADRWNRRNLIAIGMVLWVLATGAGGYVTGFATLFLVRMLVGVGEAALSPAAYSMLADYFPPEGRGRAMSIYTSGVYIGSAMAFIVGGVVIQAASQAGQVAIPLLGVFKPWQAAFIYVALPGIPALILIATVREPIRRGLAALKDGRAALPRSDPAEPAPSLAYVLQHPGVYVPLLLAPGVTAMVTFGITAWLPATFIRQWGWTPGEIGPAYGLIILTCGIGGMLISGFLADWLTRSGRLVGSVVISLAATLVLIPAGLLLAFTDSPTVALAAVALTTFFLGMPVALAPPILQAVTPNQLRGQVTSIYLLLVNLIGLGCGPFLVAFFTDFVFHDEMKVGLSLGLVCALAAALGAVCLAAAIIPYRKLMARLEATAPEAA</sequence>
<organism evidence="8 9">
    <name type="scientific">Castellaniella defragrans</name>
    <name type="common">Alcaligenes defragrans</name>
    <dbReference type="NCBI Taxonomy" id="75697"/>
    <lineage>
        <taxon>Bacteria</taxon>
        <taxon>Pseudomonadati</taxon>
        <taxon>Pseudomonadota</taxon>
        <taxon>Betaproteobacteria</taxon>
        <taxon>Burkholderiales</taxon>
        <taxon>Alcaligenaceae</taxon>
        <taxon>Castellaniella</taxon>
    </lineage>
</organism>
<evidence type="ECO:0000256" key="1">
    <source>
        <dbReference type="ARBA" id="ARBA00004141"/>
    </source>
</evidence>
<dbReference type="EMBL" id="JACHIB010000016">
    <property type="protein sequence ID" value="MBB6084705.1"/>
    <property type="molecule type" value="Genomic_DNA"/>
</dbReference>
<accession>A0A7W9TPX8</accession>
<feature type="transmembrane region" description="Helical" evidence="6">
    <location>
        <begin position="350"/>
        <end position="376"/>
    </location>
</feature>
<evidence type="ECO:0000259" key="7">
    <source>
        <dbReference type="PROSITE" id="PS50850"/>
    </source>
</evidence>
<feature type="transmembrane region" description="Helical" evidence="6">
    <location>
        <begin position="421"/>
        <end position="443"/>
    </location>
</feature>
<protein>
    <submittedName>
        <fullName evidence="8">MFS family permease</fullName>
    </submittedName>
</protein>
<dbReference type="RefSeq" id="WP_151024540.1">
    <property type="nucleotide sequence ID" value="NZ_JACHIB010000016.1"/>
</dbReference>
<dbReference type="GO" id="GO:0016020">
    <property type="term" value="C:membrane"/>
    <property type="evidence" value="ECO:0007669"/>
    <property type="project" value="UniProtKB-SubCell"/>
</dbReference>
<dbReference type="GO" id="GO:0022857">
    <property type="term" value="F:transmembrane transporter activity"/>
    <property type="evidence" value="ECO:0007669"/>
    <property type="project" value="InterPro"/>
</dbReference>
<feature type="transmembrane region" description="Helical" evidence="6">
    <location>
        <begin position="252"/>
        <end position="273"/>
    </location>
</feature>
<feature type="transmembrane region" description="Helical" evidence="6">
    <location>
        <begin position="150"/>
        <end position="175"/>
    </location>
</feature>
<evidence type="ECO:0000313" key="8">
    <source>
        <dbReference type="EMBL" id="MBB6084705.1"/>
    </source>
</evidence>
<feature type="transmembrane region" description="Helical" evidence="6">
    <location>
        <begin position="321"/>
        <end position="344"/>
    </location>
</feature>
<gene>
    <name evidence="8" type="ORF">HNR28_002752</name>
</gene>
<feature type="transmembrane region" description="Helical" evidence="6">
    <location>
        <begin position="293"/>
        <end position="314"/>
    </location>
</feature>
<feature type="transmembrane region" description="Helical" evidence="6">
    <location>
        <begin position="58"/>
        <end position="79"/>
    </location>
</feature>
<name>A0A7W9TPX8_CASDE</name>
<keyword evidence="4 6" id="KW-1133">Transmembrane helix</keyword>
<keyword evidence="3 6" id="KW-0812">Transmembrane</keyword>
<feature type="transmembrane region" description="Helical" evidence="6">
    <location>
        <begin position="195"/>
        <end position="213"/>
    </location>
</feature>
<dbReference type="InterPro" id="IPR044770">
    <property type="entry name" value="MFS_spinster-like"/>
</dbReference>
<dbReference type="PROSITE" id="PS50850">
    <property type="entry name" value="MFS"/>
    <property type="match status" value="1"/>
</dbReference>
<comment type="caution">
    <text evidence="8">The sequence shown here is derived from an EMBL/GenBank/DDBJ whole genome shotgun (WGS) entry which is preliminary data.</text>
</comment>
<keyword evidence="2" id="KW-0813">Transport</keyword>
<evidence type="ECO:0000256" key="2">
    <source>
        <dbReference type="ARBA" id="ARBA00022448"/>
    </source>
</evidence>
<dbReference type="PANTHER" id="PTHR23505">
    <property type="entry name" value="SPINSTER"/>
    <property type="match status" value="1"/>
</dbReference>
<proteinExistence type="predicted"/>
<evidence type="ECO:0000313" key="9">
    <source>
        <dbReference type="Proteomes" id="UP000541136"/>
    </source>
</evidence>
<comment type="subcellular location">
    <subcellularLocation>
        <location evidence="1">Membrane</location>
        <topology evidence="1">Multi-pass membrane protein</topology>
    </subcellularLocation>
</comment>
<dbReference type="InterPro" id="IPR020846">
    <property type="entry name" value="MFS_dom"/>
</dbReference>
<feature type="domain" description="Major facilitator superfamily (MFS) profile" evidence="7">
    <location>
        <begin position="24"/>
        <end position="446"/>
    </location>
</feature>
<dbReference type="Pfam" id="PF07690">
    <property type="entry name" value="MFS_1"/>
    <property type="match status" value="1"/>
</dbReference>
<evidence type="ECO:0000256" key="3">
    <source>
        <dbReference type="ARBA" id="ARBA00022692"/>
    </source>
</evidence>
<feature type="transmembrane region" description="Helical" evidence="6">
    <location>
        <begin position="388"/>
        <end position="409"/>
    </location>
</feature>
<dbReference type="PANTHER" id="PTHR23505:SF79">
    <property type="entry name" value="PROTEIN SPINSTER"/>
    <property type="match status" value="1"/>
</dbReference>
<evidence type="ECO:0000256" key="4">
    <source>
        <dbReference type="ARBA" id="ARBA00022989"/>
    </source>
</evidence>
<feature type="transmembrane region" description="Helical" evidence="6">
    <location>
        <begin position="20"/>
        <end position="38"/>
    </location>
</feature>
<reference evidence="8 9" key="1">
    <citation type="submission" date="2020-08" db="EMBL/GenBank/DDBJ databases">
        <title>Genomic Encyclopedia of Type Strains, Phase IV (KMG-IV): sequencing the most valuable type-strain genomes for metagenomic binning, comparative biology and taxonomic classification.</title>
        <authorList>
            <person name="Goeker M."/>
        </authorList>
    </citation>
    <scope>NUCLEOTIDE SEQUENCE [LARGE SCALE GENOMIC DNA]</scope>
    <source>
        <strain evidence="8 9">DSM 12141</strain>
    </source>
</reference>
<dbReference type="InterPro" id="IPR036259">
    <property type="entry name" value="MFS_trans_sf"/>
</dbReference>
<keyword evidence="5 6" id="KW-0472">Membrane</keyword>